<dbReference type="Gene3D" id="3.40.50.150">
    <property type="entry name" value="Vaccinia Virus protein VP39"/>
    <property type="match status" value="1"/>
</dbReference>
<dbReference type="OrthoDB" id="5502211at2"/>
<dbReference type="SUPFAM" id="SSF53335">
    <property type="entry name" value="S-adenosyl-L-methionine-dependent methyltransferases"/>
    <property type="match status" value="1"/>
</dbReference>
<evidence type="ECO:0000313" key="3">
    <source>
        <dbReference type="EMBL" id="ATC65383.1"/>
    </source>
</evidence>
<dbReference type="AlphaFoldDB" id="A0A290QAD5"/>
<accession>A0A290QAD5</accession>
<dbReference type="GO" id="GO:0005737">
    <property type="term" value="C:cytoplasm"/>
    <property type="evidence" value="ECO:0007669"/>
    <property type="project" value="TreeGrafter"/>
</dbReference>
<evidence type="ECO:0000256" key="1">
    <source>
        <dbReference type="SAM" id="MobiDB-lite"/>
    </source>
</evidence>
<dbReference type="Pfam" id="PF13679">
    <property type="entry name" value="Methyltransf_32"/>
    <property type="match status" value="1"/>
</dbReference>
<feature type="domain" description="Methyltransferase" evidence="2">
    <location>
        <begin position="194"/>
        <end position="309"/>
    </location>
</feature>
<sequence>MPMPTARDRFFTQLKTALYEGTFAEMVLEKYQGLDRRMRAISVRQTSLLPGKQIITFIHIHEGHQTEKTFSIHEALAELQNLIGKTFLDAHLVCASETYQLTFTLRGVGSLKITPNSEMPSRPDDTPAQDETSPTPTSEPAASTATPWNRALDAAAKKAGVLDATSFSPAFINEFLSWLTPLLEYAVRPSKKKTASAREHPITIVQLGSGRGQLAFALATTLGTRARIHGIDANPALLDLCNRVAGAEGLINLAFTKPPAPGASAPEFDVLIALNARDTDADDALAQGIAAGAPLIIVEPCAHRELRAQLPAPTHWPEAIHQETLLAHQTGPITDAFRALILACAGYKIKTLERPTSATSAANLLIAALKPRIRPQEVTTDAVRAFARHHGIRHQHLAKRLGLSL</sequence>
<evidence type="ECO:0000313" key="4">
    <source>
        <dbReference type="Proteomes" id="UP000217265"/>
    </source>
</evidence>
<name>A0A290QAD5_9BACT</name>
<evidence type="ECO:0000259" key="2">
    <source>
        <dbReference type="Pfam" id="PF13679"/>
    </source>
</evidence>
<dbReference type="PANTHER" id="PTHR13369:SF3">
    <property type="entry name" value="METHYLTRANSFERASE DOMAIN-CONTAINING PROTEIN"/>
    <property type="match status" value="1"/>
</dbReference>
<dbReference type="PANTHER" id="PTHR13369">
    <property type="match status" value="1"/>
</dbReference>
<feature type="compositionally biased region" description="Low complexity" evidence="1">
    <location>
        <begin position="131"/>
        <end position="147"/>
    </location>
</feature>
<dbReference type="InterPro" id="IPR025714">
    <property type="entry name" value="Methyltranfer_dom"/>
</dbReference>
<keyword evidence="4" id="KW-1185">Reference proteome</keyword>
<dbReference type="EMBL" id="CP023344">
    <property type="protein sequence ID" value="ATC65383.1"/>
    <property type="molecule type" value="Genomic_DNA"/>
</dbReference>
<feature type="region of interest" description="Disordered" evidence="1">
    <location>
        <begin position="113"/>
        <end position="147"/>
    </location>
</feature>
<organism evidence="3 4">
    <name type="scientific">Nibricoccus aquaticus</name>
    <dbReference type="NCBI Taxonomy" id="2576891"/>
    <lineage>
        <taxon>Bacteria</taxon>
        <taxon>Pseudomonadati</taxon>
        <taxon>Verrucomicrobiota</taxon>
        <taxon>Opitutia</taxon>
        <taxon>Opitutales</taxon>
        <taxon>Opitutaceae</taxon>
        <taxon>Nibricoccus</taxon>
    </lineage>
</organism>
<protein>
    <recommendedName>
        <fullName evidence="2">Methyltransferase domain-containing protein</fullName>
    </recommendedName>
</protein>
<dbReference type="Proteomes" id="UP000217265">
    <property type="component" value="Chromosome"/>
</dbReference>
<gene>
    <name evidence="3" type="ORF">CMV30_16320</name>
</gene>
<dbReference type="InterPro" id="IPR029063">
    <property type="entry name" value="SAM-dependent_MTases_sf"/>
</dbReference>
<proteinExistence type="predicted"/>
<dbReference type="KEGG" id="vbh:CMV30_16320"/>
<dbReference type="RefSeq" id="WP_096057013.1">
    <property type="nucleotide sequence ID" value="NZ_CP023344.1"/>
</dbReference>
<reference evidence="3 4" key="1">
    <citation type="submission" date="2017-09" db="EMBL/GenBank/DDBJ databases">
        <title>Complete genome sequence of Verrucomicrobial strain HZ-65, isolated from freshwater.</title>
        <authorList>
            <person name="Choi A."/>
        </authorList>
    </citation>
    <scope>NUCLEOTIDE SEQUENCE [LARGE SCALE GENOMIC DNA]</scope>
    <source>
        <strain evidence="3 4">HZ-65</strain>
    </source>
</reference>